<sequence length="329" mass="37426">MNARADYPGLQEVVIGDDLTPWVSAESYWHPRRIVLSAWLEHAPFAFWITNALKPSTFVELGTHNGFSFYTFCEAARRLRLPLRAYALDTWQGDDHAGFYGEEIFADVDAVRAEQYPDMAVLLRGYFEESVDKFDDGSVDLLHIDGRHGYEDVKEDFESWLPKVADHGIVLFHDIAEHENGFAVWQLWDELTATYPSFTFHHGHGLGVLSVGTVIPEPLRALFDATDEEADAIRAFYSDQGQIITERYLKYLEIANLRAEIDALNAKSAELETRLDATVQHVNAQLGEMAGSYSWRLTSPLRRVVARVPAPARRTLRAGARRVLRVFRR</sequence>
<feature type="coiled-coil region" evidence="3">
    <location>
        <begin position="254"/>
        <end position="281"/>
    </location>
</feature>
<organism evidence="4 5">
    <name type="scientific">Conyzicola lurida</name>
    <dbReference type="NCBI Taxonomy" id="1172621"/>
    <lineage>
        <taxon>Bacteria</taxon>
        <taxon>Bacillati</taxon>
        <taxon>Actinomycetota</taxon>
        <taxon>Actinomycetes</taxon>
        <taxon>Micrococcales</taxon>
        <taxon>Microbacteriaceae</taxon>
        <taxon>Conyzicola</taxon>
    </lineage>
</organism>
<dbReference type="GO" id="GO:0032259">
    <property type="term" value="P:methylation"/>
    <property type="evidence" value="ECO:0007669"/>
    <property type="project" value="UniProtKB-KW"/>
</dbReference>
<protein>
    <recommendedName>
        <fullName evidence="6">Methyltransferase family protein</fullName>
    </recommendedName>
</protein>
<keyword evidence="5" id="KW-1185">Reference proteome</keyword>
<proteinExistence type="predicted"/>
<dbReference type="Gene3D" id="3.40.50.150">
    <property type="entry name" value="Vaccinia Virus protein VP39"/>
    <property type="match status" value="1"/>
</dbReference>
<evidence type="ECO:0000256" key="3">
    <source>
        <dbReference type="SAM" id="Coils"/>
    </source>
</evidence>
<evidence type="ECO:0000313" key="4">
    <source>
        <dbReference type="EMBL" id="MBB5844226.1"/>
    </source>
</evidence>
<dbReference type="PANTHER" id="PTHR40048:SF1">
    <property type="entry name" value="RHAMNOSYL O-METHYLTRANSFERASE"/>
    <property type="match status" value="1"/>
</dbReference>
<evidence type="ECO:0000256" key="1">
    <source>
        <dbReference type="ARBA" id="ARBA00022603"/>
    </source>
</evidence>
<gene>
    <name evidence="4" type="ORF">HD599_002549</name>
</gene>
<name>A0A841ARA7_9MICO</name>
<dbReference type="SUPFAM" id="SSF53335">
    <property type="entry name" value="S-adenosyl-L-methionine-dependent methyltransferases"/>
    <property type="match status" value="1"/>
</dbReference>
<evidence type="ECO:0008006" key="6">
    <source>
        <dbReference type="Google" id="ProtNLM"/>
    </source>
</evidence>
<dbReference type="GO" id="GO:0071770">
    <property type="term" value="P:DIM/DIP cell wall layer assembly"/>
    <property type="evidence" value="ECO:0007669"/>
    <property type="project" value="TreeGrafter"/>
</dbReference>
<evidence type="ECO:0000313" key="5">
    <source>
        <dbReference type="Proteomes" id="UP000536685"/>
    </source>
</evidence>
<dbReference type="InterPro" id="IPR029063">
    <property type="entry name" value="SAM-dependent_MTases_sf"/>
</dbReference>
<reference evidence="4 5" key="1">
    <citation type="submission" date="2020-08" db="EMBL/GenBank/DDBJ databases">
        <title>Sequencing the genomes of 1000 actinobacteria strains.</title>
        <authorList>
            <person name="Klenk H.-P."/>
        </authorList>
    </citation>
    <scope>NUCLEOTIDE SEQUENCE [LARGE SCALE GENOMIC DNA]</scope>
    <source>
        <strain evidence="4 5">DSM 105784</strain>
    </source>
</reference>
<keyword evidence="1" id="KW-0489">Methyltransferase</keyword>
<keyword evidence="2" id="KW-0808">Transferase</keyword>
<keyword evidence="3" id="KW-0175">Coiled coil</keyword>
<accession>A0A841ARA7</accession>
<dbReference type="GO" id="GO:0005886">
    <property type="term" value="C:plasma membrane"/>
    <property type="evidence" value="ECO:0007669"/>
    <property type="project" value="TreeGrafter"/>
</dbReference>
<comment type="caution">
    <text evidence="4">The sequence shown here is derived from an EMBL/GenBank/DDBJ whole genome shotgun (WGS) entry which is preliminary data.</text>
</comment>
<dbReference type="Proteomes" id="UP000536685">
    <property type="component" value="Unassembled WGS sequence"/>
</dbReference>
<dbReference type="GO" id="GO:0008168">
    <property type="term" value="F:methyltransferase activity"/>
    <property type="evidence" value="ECO:0007669"/>
    <property type="project" value="UniProtKB-KW"/>
</dbReference>
<dbReference type="EMBL" id="JACHMJ010000001">
    <property type="protein sequence ID" value="MBB5844226.1"/>
    <property type="molecule type" value="Genomic_DNA"/>
</dbReference>
<dbReference type="PANTHER" id="PTHR40048">
    <property type="entry name" value="RHAMNOSYL O-METHYLTRANSFERASE"/>
    <property type="match status" value="1"/>
</dbReference>
<evidence type="ECO:0000256" key="2">
    <source>
        <dbReference type="ARBA" id="ARBA00022679"/>
    </source>
</evidence>
<dbReference type="RefSeq" id="WP_184238171.1">
    <property type="nucleotide sequence ID" value="NZ_JACHMJ010000001.1"/>
</dbReference>
<dbReference type="Pfam" id="PF13578">
    <property type="entry name" value="Methyltransf_24"/>
    <property type="match status" value="1"/>
</dbReference>
<dbReference type="AlphaFoldDB" id="A0A841ARA7"/>